<dbReference type="SUPFAM" id="SSF52047">
    <property type="entry name" value="RNI-like"/>
    <property type="match status" value="1"/>
</dbReference>
<evidence type="ECO:0008006" key="3">
    <source>
        <dbReference type="Google" id="ProtNLM"/>
    </source>
</evidence>
<sequence length="656" mass="76588">MTTEPHTYLPPEIIAMIAKELAMEHPPSLLNLARADRTCYAGCRLLLKSMPFHDIILEISPSPLEHDLNFPVEQIVKQLREANAFRHVRQIFFCYGGPDSRVTMERFSVPQVSDLQREVSGEFPYRDATWRDSSAPRNEPIWLDRSLSNPWPRTCEQAWTPVINLIKMLPRLTDLIWRYPEQFPISLLSTLHLERPQCRVHLHSFWLDTLFHPEAKAHQQDIFMSPCLHAIKLSELREQEVDYTRFQGLLRVLELAPNLKKVHLKGCLFADPTFTGNKGLSRLPALEVFYLDIYGLKDINIAGWSKFLEFSNLRTLRIDAALSDETMLRWIATETVFPSLKILSLSLNQDWTPELYRATTTFLMNLPLLYELELDNWHKLLCVTSILQRHGPWLRKLKLLNGRYCQSLNEKEILEVGKHCPLLEDLEITILRTQGDSNEVVLYKSLGTIKNLQRLYINYEISPVDPYRSLQEPMSISTKEAKFDDQIWPWDWAHNITLRNGDVRRVMINVIIDTKLACAIFQAISNAKAPGCPLLQEFTIKMQGTRVADDIGSLICLFGSQWWVERDTRPMHREALIAKELDPQDWLDSFDLFERLQPIFYQLFPEAKPKCRPRRTSEGSEAEREKRVEDFREFLDWRRWMHSFPLSSDADHGMSY</sequence>
<dbReference type="OrthoDB" id="3945550at2759"/>
<reference evidence="1" key="1">
    <citation type="submission" date="2022-11" db="EMBL/GenBank/DDBJ databases">
        <authorList>
            <person name="Petersen C."/>
        </authorList>
    </citation>
    <scope>NUCLEOTIDE SEQUENCE</scope>
    <source>
        <strain evidence="1">IBT 30069</strain>
    </source>
</reference>
<dbReference type="Gene3D" id="3.80.10.10">
    <property type="entry name" value="Ribonuclease Inhibitor"/>
    <property type="match status" value="1"/>
</dbReference>
<accession>A0A9W9K0L3</accession>
<reference evidence="1" key="2">
    <citation type="journal article" date="2023" name="IMA Fungus">
        <title>Comparative genomic study of the Penicillium genus elucidates a diverse pangenome and 15 lateral gene transfer events.</title>
        <authorList>
            <person name="Petersen C."/>
            <person name="Sorensen T."/>
            <person name="Nielsen M.R."/>
            <person name="Sondergaard T.E."/>
            <person name="Sorensen J.L."/>
            <person name="Fitzpatrick D.A."/>
            <person name="Frisvad J.C."/>
            <person name="Nielsen K.L."/>
        </authorList>
    </citation>
    <scope>NUCLEOTIDE SEQUENCE</scope>
    <source>
        <strain evidence="1">IBT 30069</strain>
    </source>
</reference>
<name>A0A9W9K0L3_9EURO</name>
<comment type="caution">
    <text evidence="1">The sequence shown here is derived from an EMBL/GenBank/DDBJ whole genome shotgun (WGS) entry which is preliminary data.</text>
</comment>
<evidence type="ECO:0000313" key="1">
    <source>
        <dbReference type="EMBL" id="KAJ5088365.1"/>
    </source>
</evidence>
<keyword evidence="2" id="KW-1185">Reference proteome</keyword>
<evidence type="ECO:0000313" key="2">
    <source>
        <dbReference type="Proteomes" id="UP001149165"/>
    </source>
</evidence>
<dbReference type="InterPro" id="IPR032675">
    <property type="entry name" value="LRR_dom_sf"/>
</dbReference>
<gene>
    <name evidence="1" type="ORF">N7456_011981</name>
</gene>
<protein>
    <recommendedName>
        <fullName evidence="3">F-box domain-containing protein</fullName>
    </recommendedName>
</protein>
<organism evidence="1 2">
    <name type="scientific">Penicillium angulare</name>
    <dbReference type="NCBI Taxonomy" id="116970"/>
    <lineage>
        <taxon>Eukaryota</taxon>
        <taxon>Fungi</taxon>
        <taxon>Dikarya</taxon>
        <taxon>Ascomycota</taxon>
        <taxon>Pezizomycotina</taxon>
        <taxon>Eurotiomycetes</taxon>
        <taxon>Eurotiomycetidae</taxon>
        <taxon>Eurotiales</taxon>
        <taxon>Aspergillaceae</taxon>
        <taxon>Penicillium</taxon>
    </lineage>
</organism>
<proteinExistence type="predicted"/>
<dbReference type="EMBL" id="JAPQKH010000007">
    <property type="protein sequence ID" value="KAJ5088365.1"/>
    <property type="molecule type" value="Genomic_DNA"/>
</dbReference>
<dbReference type="AlphaFoldDB" id="A0A9W9K0L3"/>
<dbReference type="Proteomes" id="UP001149165">
    <property type="component" value="Unassembled WGS sequence"/>
</dbReference>